<keyword evidence="3" id="KW-1185">Reference proteome</keyword>
<proteinExistence type="predicted"/>
<dbReference type="Pfam" id="PF13966">
    <property type="entry name" value="zf-RVT"/>
    <property type="match status" value="1"/>
</dbReference>
<evidence type="ECO:0000313" key="2">
    <source>
        <dbReference type="EMBL" id="KAH0758045.1"/>
    </source>
</evidence>
<evidence type="ECO:0000313" key="3">
    <source>
        <dbReference type="Proteomes" id="UP000826656"/>
    </source>
</evidence>
<protein>
    <recommendedName>
        <fullName evidence="1">Reverse transcriptase zinc-binding domain-containing protein</fullName>
    </recommendedName>
</protein>
<gene>
    <name evidence="2" type="ORF">KY290_021538</name>
</gene>
<name>A0ABQ7V1T8_SOLTU</name>
<reference evidence="2 3" key="1">
    <citation type="journal article" date="2021" name="bioRxiv">
        <title>Chromosome-scale and haplotype-resolved genome assembly of a tetraploid potato cultivar.</title>
        <authorList>
            <person name="Sun H."/>
            <person name="Jiao W.-B."/>
            <person name="Krause K."/>
            <person name="Campoy J.A."/>
            <person name="Goel M."/>
            <person name="Folz-Donahue K."/>
            <person name="Kukat C."/>
            <person name="Huettel B."/>
            <person name="Schneeberger K."/>
        </authorList>
    </citation>
    <scope>NUCLEOTIDE SEQUENCE [LARGE SCALE GENOMIC DNA]</scope>
    <source>
        <strain evidence="2">SolTubOtavaFocal</strain>
        <tissue evidence="2">Leaves</tissue>
    </source>
</reference>
<dbReference type="EMBL" id="JAIVGD010000015">
    <property type="protein sequence ID" value="KAH0758045.1"/>
    <property type="molecule type" value="Genomic_DNA"/>
</dbReference>
<dbReference type="Proteomes" id="UP000826656">
    <property type="component" value="Unassembled WGS sequence"/>
</dbReference>
<dbReference type="InterPro" id="IPR026960">
    <property type="entry name" value="RVT-Znf"/>
</dbReference>
<comment type="caution">
    <text evidence="2">The sequence shown here is derived from an EMBL/GenBank/DDBJ whole genome shotgun (WGS) entry which is preliminary data.</text>
</comment>
<evidence type="ECO:0000259" key="1">
    <source>
        <dbReference type="Pfam" id="PF13966"/>
    </source>
</evidence>
<feature type="domain" description="Reverse transcriptase zinc-binding" evidence="1">
    <location>
        <begin position="102"/>
        <end position="146"/>
    </location>
</feature>
<organism evidence="2 3">
    <name type="scientific">Solanum tuberosum</name>
    <name type="common">Potato</name>
    <dbReference type="NCBI Taxonomy" id="4113"/>
    <lineage>
        <taxon>Eukaryota</taxon>
        <taxon>Viridiplantae</taxon>
        <taxon>Streptophyta</taxon>
        <taxon>Embryophyta</taxon>
        <taxon>Tracheophyta</taxon>
        <taxon>Spermatophyta</taxon>
        <taxon>Magnoliopsida</taxon>
        <taxon>eudicotyledons</taxon>
        <taxon>Gunneridae</taxon>
        <taxon>Pentapetalae</taxon>
        <taxon>asterids</taxon>
        <taxon>lamiids</taxon>
        <taxon>Solanales</taxon>
        <taxon>Solanaceae</taxon>
        <taxon>Solanoideae</taxon>
        <taxon>Solaneae</taxon>
        <taxon>Solanum</taxon>
    </lineage>
</organism>
<sequence length="151" mass="18070">MLENRDLLEQAIWWEPKGGTSSSWFENWTNLGPLFKHQSEGHTCHIMRDVEEFLNEEGWNYDEMQNYVPEHVVDHIRNNMSQLKLVNQGDKPWWTVTSNGKFSVKSAWELLRVKENVCDDLKHLWCKGIPFKFSFLAWRIWKGQVLQYSRN</sequence>
<accession>A0ABQ7V1T8</accession>